<evidence type="ECO:0000313" key="1">
    <source>
        <dbReference type="EMBL" id="MBK1811926.1"/>
    </source>
</evidence>
<proteinExistence type="predicted"/>
<sequence length="254" mass="28594">MKVNNYSILNRWRNCNSNSANSKLIKSANNLVEKKLSAQMNDSINIETSKKLIANMEKLSSIVEIDRKKVEQLVSDNNVLNLSNGSFYKLHTSNGTTAIFTVDDNGNAYMPFNELGLDENFTLTPTDYNEISKTSRLISSLLQDSSAFLVRTGGYSNKEVKDILGSIGIKPGWFEVKSSSQDNKFYLVDNGLVYPEYQVEAERRAFNQRNWFNDGFTTDSVFTIEGKHYKLDKSGHLNVPKGVGCIMDNTVIKK</sequence>
<reference evidence="2" key="1">
    <citation type="submission" date="2021-01" db="EMBL/GenBank/DDBJ databases">
        <title>Genome public.</title>
        <authorList>
            <person name="Liu C."/>
            <person name="Sun Q."/>
        </authorList>
    </citation>
    <scope>NUCLEOTIDE SEQUENCE [LARGE SCALE GENOMIC DNA]</scope>
    <source>
        <strain evidence="2">YIM B02505</strain>
    </source>
</reference>
<accession>A0ABS1ERB9</accession>
<dbReference type="Proteomes" id="UP000596739">
    <property type="component" value="Unassembled WGS sequence"/>
</dbReference>
<keyword evidence="2" id="KW-1185">Reference proteome</keyword>
<comment type="caution">
    <text evidence="1">The sequence shown here is derived from an EMBL/GenBank/DDBJ whole genome shotgun (WGS) entry which is preliminary data.</text>
</comment>
<dbReference type="EMBL" id="JAENHN010000042">
    <property type="protein sequence ID" value="MBK1811926.1"/>
    <property type="molecule type" value="Genomic_DNA"/>
</dbReference>
<dbReference type="RefSeq" id="WP_200270622.1">
    <property type="nucleotide sequence ID" value="NZ_JAENHN010000042.1"/>
</dbReference>
<protein>
    <submittedName>
        <fullName evidence="1">Uncharacterized protein</fullName>
    </submittedName>
</protein>
<name>A0ABS1ERB9_9CLOT</name>
<organism evidence="1 2">
    <name type="scientific">Clostridium yunnanense</name>
    <dbReference type="NCBI Taxonomy" id="2800325"/>
    <lineage>
        <taxon>Bacteria</taxon>
        <taxon>Bacillati</taxon>
        <taxon>Bacillota</taxon>
        <taxon>Clostridia</taxon>
        <taxon>Eubacteriales</taxon>
        <taxon>Clostridiaceae</taxon>
        <taxon>Clostridium</taxon>
    </lineage>
</organism>
<evidence type="ECO:0000313" key="2">
    <source>
        <dbReference type="Proteomes" id="UP000596739"/>
    </source>
</evidence>
<gene>
    <name evidence="1" type="ORF">JHL18_14995</name>
</gene>